<evidence type="ECO:0008006" key="3">
    <source>
        <dbReference type="Google" id="ProtNLM"/>
    </source>
</evidence>
<evidence type="ECO:0000313" key="2">
    <source>
        <dbReference type="Proteomes" id="UP001497480"/>
    </source>
</evidence>
<dbReference type="PANTHER" id="PTHR47294">
    <property type="entry name" value="OS08G0431150 PROTEIN"/>
    <property type="match status" value="1"/>
</dbReference>
<organism evidence="1 2">
    <name type="scientific">Lupinus luteus</name>
    <name type="common">European yellow lupine</name>
    <dbReference type="NCBI Taxonomy" id="3873"/>
    <lineage>
        <taxon>Eukaryota</taxon>
        <taxon>Viridiplantae</taxon>
        <taxon>Streptophyta</taxon>
        <taxon>Embryophyta</taxon>
        <taxon>Tracheophyta</taxon>
        <taxon>Spermatophyta</taxon>
        <taxon>Magnoliopsida</taxon>
        <taxon>eudicotyledons</taxon>
        <taxon>Gunneridae</taxon>
        <taxon>Pentapetalae</taxon>
        <taxon>rosids</taxon>
        <taxon>fabids</taxon>
        <taxon>Fabales</taxon>
        <taxon>Fabaceae</taxon>
        <taxon>Papilionoideae</taxon>
        <taxon>50 kb inversion clade</taxon>
        <taxon>genistoids sensu lato</taxon>
        <taxon>core genistoids</taxon>
        <taxon>Genisteae</taxon>
        <taxon>Lupinus</taxon>
    </lineage>
</organism>
<keyword evidence="2" id="KW-1185">Reference proteome</keyword>
<dbReference type="AlphaFoldDB" id="A0AAV1XIS5"/>
<dbReference type="InterPro" id="IPR036163">
    <property type="entry name" value="HMA_dom_sf"/>
</dbReference>
<comment type="caution">
    <text evidence="1">The sequence shown here is derived from an EMBL/GenBank/DDBJ whole genome shotgun (WGS) entry which is preliminary data.</text>
</comment>
<protein>
    <recommendedName>
        <fullName evidence="3">HMA domain-containing protein</fullName>
    </recommendedName>
</protein>
<dbReference type="SUPFAM" id="SSF55008">
    <property type="entry name" value="HMA, heavy metal-associated domain"/>
    <property type="match status" value="1"/>
</dbReference>
<reference evidence="1 2" key="1">
    <citation type="submission" date="2024-03" db="EMBL/GenBank/DDBJ databases">
        <authorList>
            <person name="Martinez-Hernandez J."/>
        </authorList>
    </citation>
    <scope>NUCLEOTIDE SEQUENCE [LARGE SCALE GENOMIC DNA]</scope>
</reference>
<gene>
    <name evidence="1" type="ORF">LLUT_LOCUS21878</name>
</gene>
<evidence type="ECO:0000313" key="1">
    <source>
        <dbReference type="EMBL" id="CAL0320818.1"/>
    </source>
</evidence>
<proteinExistence type="predicted"/>
<dbReference type="Gene3D" id="3.30.70.100">
    <property type="match status" value="1"/>
</dbReference>
<dbReference type="GO" id="GO:0046872">
    <property type="term" value="F:metal ion binding"/>
    <property type="evidence" value="ECO:0007669"/>
    <property type="project" value="InterPro"/>
</dbReference>
<dbReference type="EMBL" id="CAXHTB010000015">
    <property type="protein sequence ID" value="CAL0320818.1"/>
    <property type="molecule type" value="Genomic_DNA"/>
</dbReference>
<accession>A0AAV1XIS5</accession>
<sequence length="122" mass="13630">MAFEDGSRKVMQKVGIKMSKSFPLSRTSTLASMESLSLPLVQEVVLSADMQCEKCQRRVADIITKMNAETESVVVNVLEKKVILTFRLSTVGKVIRRQMTPINNTPTPKFATIKSIFRFSCG</sequence>
<name>A0AAV1XIS5_LUPLU</name>
<dbReference type="Proteomes" id="UP001497480">
    <property type="component" value="Unassembled WGS sequence"/>
</dbReference>
<dbReference type="PANTHER" id="PTHR47294:SF6">
    <property type="entry name" value="HMA DOMAIN-CONTAINING PROTEIN"/>
    <property type="match status" value="1"/>
</dbReference>